<keyword evidence="4" id="KW-1185">Reference proteome</keyword>
<evidence type="ECO:0000313" key="3">
    <source>
        <dbReference type="EMBL" id="MBB4100623.1"/>
    </source>
</evidence>
<dbReference type="RefSeq" id="WP_183999899.1">
    <property type="nucleotide sequence ID" value="NZ_JACIEH010000003.1"/>
</dbReference>
<feature type="domain" description="Glycosyltransferase 2-like" evidence="2">
    <location>
        <begin position="7"/>
        <end position="90"/>
    </location>
</feature>
<name>A0A7W6JW54_9SPHN</name>
<dbReference type="InterPro" id="IPR011990">
    <property type="entry name" value="TPR-like_helical_dom_sf"/>
</dbReference>
<dbReference type="PANTHER" id="PTHR43630:SF2">
    <property type="entry name" value="GLYCOSYLTRANSFERASE"/>
    <property type="match status" value="1"/>
</dbReference>
<accession>A0A7W6JW54</accession>
<dbReference type="Pfam" id="PF00535">
    <property type="entry name" value="Glycos_transf_2"/>
    <property type="match status" value="1"/>
</dbReference>
<evidence type="ECO:0000256" key="1">
    <source>
        <dbReference type="ARBA" id="ARBA00038494"/>
    </source>
</evidence>
<dbReference type="AlphaFoldDB" id="A0A7W6JW54"/>
<dbReference type="PANTHER" id="PTHR43630">
    <property type="entry name" value="POLY-BETA-1,6-N-ACETYL-D-GLUCOSAMINE SYNTHASE"/>
    <property type="match status" value="1"/>
</dbReference>
<organism evidence="3 4">
    <name type="scientific">Sphingomonas kyeonggiensis</name>
    <dbReference type="NCBI Taxonomy" id="1268553"/>
    <lineage>
        <taxon>Bacteria</taxon>
        <taxon>Pseudomonadati</taxon>
        <taxon>Pseudomonadota</taxon>
        <taxon>Alphaproteobacteria</taxon>
        <taxon>Sphingomonadales</taxon>
        <taxon>Sphingomonadaceae</taxon>
        <taxon>Sphingomonas</taxon>
    </lineage>
</organism>
<gene>
    <name evidence="3" type="ORF">GGR46_004195</name>
</gene>
<dbReference type="Gene3D" id="1.25.40.10">
    <property type="entry name" value="Tetratricopeptide repeat domain"/>
    <property type="match status" value="1"/>
</dbReference>
<comment type="caution">
    <text evidence="3">The sequence shown here is derived from an EMBL/GenBank/DDBJ whole genome shotgun (WGS) entry which is preliminary data.</text>
</comment>
<dbReference type="CDD" id="cd02511">
    <property type="entry name" value="Beta4Glucosyltransferase"/>
    <property type="match status" value="1"/>
</dbReference>
<dbReference type="InterPro" id="IPR001173">
    <property type="entry name" value="Glyco_trans_2-like"/>
</dbReference>
<dbReference type="Proteomes" id="UP000557392">
    <property type="component" value="Unassembled WGS sequence"/>
</dbReference>
<evidence type="ECO:0000313" key="4">
    <source>
        <dbReference type="Proteomes" id="UP000557392"/>
    </source>
</evidence>
<dbReference type="InterPro" id="IPR029044">
    <property type="entry name" value="Nucleotide-diphossugar_trans"/>
</dbReference>
<reference evidence="3 4" key="1">
    <citation type="submission" date="2020-08" db="EMBL/GenBank/DDBJ databases">
        <title>Genomic Encyclopedia of Type Strains, Phase IV (KMG-IV): sequencing the most valuable type-strain genomes for metagenomic binning, comparative biology and taxonomic classification.</title>
        <authorList>
            <person name="Goeker M."/>
        </authorList>
    </citation>
    <scope>NUCLEOTIDE SEQUENCE [LARGE SCALE GENOMIC DNA]</scope>
    <source>
        <strain evidence="3 4">DSM 101806</strain>
    </source>
</reference>
<dbReference type="SUPFAM" id="SSF53448">
    <property type="entry name" value="Nucleotide-diphospho-sugar transferases"/>
    <property type="match status" value="1"/>
</dbReference>
<dbReference type="EMBL" id="JACIEH010000003">
    <property type="protein sequence ID" value="MBB4100623.1"/>
    <property type="molecule type" value="Genomic_DNA"/>
</dbReference>
<protein>
    <submittedName>
        <fullName evidence="3">Tetratricopeptide (TPR) repeat protein</fullName>
    </submittedName>
</protein>
<sequence length="355" mass="39068">MPRLALVMIVRDEERCLARCLESARAHVDTMIVVDTGSTDDTVAIAERCGATVHHFTWCDDFAAARNAALDLSDADWNLILDADQWIEGDASALGPETLPSASVAAPRFLGCAHMINHDPSEGPGVRRLMPRVLPRGVRYEGRIHEQPVSPLPLVPLPLSLRHDGFEEAQLERKAGRNEALLIAQLAETPEDSYLWYQLGREHLVRGKPGEAADALLTAHRTGASGSAWRHGTVVGALQALKRAERFEEALAFADLEHRNWQRSPDFYFAVADLYLDWASHNPATAMSELLPIVESAWKRCLEIGERPDLDGSVEGCGSHLAAQNLAMFYEALGIDDAARTYAELAAHMLERRAA</sequence>
<proteinExistence type="inferred from homology"/>
<dbReference type="Gene3D" id="3.90.550.10">
    <property type="entry name" value="Spore Coat Polysaccharide Biosynthesis Protein SpsA, Chain A"/>
    <property type="match status" value="1"/>
</dbReference>
<comment type="similarity">
    <text evidence="1">Belongs to the glycosyltransferase 2 family. WaaE/KdtX subfamily.</text>
</comment>
<evidence type="ECO:0000259" key="2">
    <source>
        <dbReference type="Pfam" id="PF00535"/>
    </source>
</evidence>